<keyword evidence="3" id="KW-1185">Reference proteome</keyword>
<proteinExistence type="predicted"/>
<evidence type="ECO:0000313" key="3">
    <source>
        <dbReference type="Proteomes" id="UP001319200"/>
    </source>
</evidence>
<reference evidence="2 3" key="1">
    <citation type="submission" date="2021-05" db="EMBL/GenBank/DDBJ databases">
        <title>A Polyphasic approach of four new species of the genus Ohtaekwangia: Ohtaekwangia histidinii sp. nov., Ohtaekwangia cretensis sp. nov., Ohtaekwangia indiensis sp. nov., Ohtaekwangia reichenbachii sp. nov. from diverse environment.</title>
        <authorList>
            <person name="Octaviana S."/>
        </authorList>
    </citation>
    <scope>NUCLEOTIDE SEQUENCE [LARGE SCALE GENOMIC DNA]</scope>
    <source>
        <strain evidence="2 3">PWU4</strain>
    </source>
</reference>
<dbReference type="AlphaFoldDB" id="A0AAP2GRW3"/>
<keyword evidence="1" id="KW-0732">Signal</keyword>
<dbReference type="EMBL" id="JAHESF010000041">
    <property type="protein sequence ID" value="MBT1700450.1"/>
    <property type="molecule type" value="Genomic_DNA"/>
</dbReference>
<comment type="caution">
    <text evidence="2">The sequence shown here is derived from an EMBL/GenBank/DDBJ whole genome shotgun (WGS) entry which is preliminary data.</text>
</comment>
<dbReference type="NCBIfam" id="NF041384">
    <property type="entry name" value="YHS_seleno_dom"/>
    <property type="match status" value="1"/>
</dbReference>
<name>A0AAP2GRW3_9BACT</name>
<accession>A0AAP2GRW3</accession>
<protein>
    <submittedName>
        <fullName evidence="2">YHS domain protein</fullName>
    </submittedName>
</protein>
<feature type="signal peptide" evidence="1">
    <location>
        <begin position="1"/>
        <end position="19"/>
    </location>
</feature>
<evidence type="ECO:0000313" key="2">
    <source>
        <dbReference type="EMBL" id="MBT1700450.1"/>
    </source>
</evidence>
<feature type="chain" id="PRO_5042945013" evidence="1">
    <location>
        <begin position="20"/>
        <end position="146"/>
    </location>
</feature>
<dbReference type="RefSeq" id="WP_254169095.1">
    <property type="nucleotide sequence ID" value="NZ_JAHESF010000041.1"/>
</dbReference>
<gene>
    <name evidence="2" type="ORF">KK083_26420</name>
</gene>
<dbReference type="Proteomes" id="UP001319200">
    <property type="component" value="Unassembled WGS sequence"/>
</dbReference>
<sequence length="146" mass="16556">MKKTIGIAVLFLISSLAKAQTSPYYCEQGTAISGYDAVAYFMQNSAVKGSEAFSYQWNNAQWLFSSQSHLDLFKKDPEKYAPQYGGWCAYGASENHKSPTDPKAFTISGDKLYLNYNTKVMQLWRRDTAKHINLANQYWPALKNSQ</sequence>
<organism evidence="2 3">
    <name type="scientific">Chryseosolibacter histidini</name>
    <dbReference type="NCBI Taxonomy" id="2782349"/>
    <lineage>
        <taxon>Bacteria</taxon>
        <taxon>Pseudomonadati</taxon>
        <taxon>Bacteroidota</taxon>
        <taxon>Cytophagia</taxon>
        <taxon>Cytophagales</taxon>
        <taxon>Chryseotaleaceae</taxon>
        <taxon>Chryseosolibacter</taxon>
    </lineage>
</organism>
<evidence type="ECO:0000256" key="1">
    <source>
        <dbReference type="SAM" id="SignalP"/>
    </source>
</evidence>